<dbReference type="HOGENOM" id="CLU_392870_0_0_1"/>
<feature type="compositionally biased region" description="Polar residues" evidence="1">
    <location>
        <begin position="154"/>
        <end position="171"/>
    </location>
</feature>
<sequence>MTMNSGREPFSPPTSPAAEEYESEISDSNYDHEELLTPMDGSDGKERDESGCDEEYDDDGARTQSVPSSPPTSVETPSKNGDHTHSVHVSSPVDGSENYRAPEVETEDEDGNENRRDCFPKGERYATSEDTFVHKGRAWESSSQWEDDEGEALPTSSPPANVRQSPASSRKSAPPLSSPLFPSRARQSQGSASAKSALSHRLYTRPSPASRASSGSYDPREHERKAPLVLLHITLLLLPGAEDIVLQHITPTTFERGLLVEHPRGDYNLLEEMILDGLGLDDDDYPLEETASKAEEEDPSWEKALNVPSTPGKKPWQLRVYASNGLMTPGAWKRVWSEMERIDVEIWPRGFDRTNKWGVGLSSPSSAIAVAMARSGSLNDKSASVTTPIPLELGSLTFVATDFNDIEGDCDGLSTNRNTRRGTHSSNSGGISDRKKSNHSHNSSNSSSGTLRRLSQPDVPVSLAAKFLTPKSSRKSRRRAPPRLPIMDHFSVENAKFYLNKLTDPKAVKILAGINILLFLYFTLFKSFVGIATNSVSINWFNHGEADPTCSIEDDTVRVVGVDMDELELEVDIEIPEDIEDENKQSEDNEGMFDSDSLDFLGKENGDGLLSIHYHLAFGDPVSDEAEGSADSTSDDNLVPDHTTPTGDEVPEEKDAHPAAEGDDPARDPELFQTLGDGEAEEKPSSFPWSRWGDGLKDKLSF</sequence>
<feature type="compositionally biased region" description="Basic and acidic residues" evidence="1">
    <location>
        <begin position="653"/>
        <end position="670"/>
    </location>
</feature>
<feature type="region of interest" description="Disordered" evidence="1">
    <location>
        <begin position="411"/>
        <end position="455"/>
    </location>
</feature>
<dbReference type="RefSeq" id="XP_002840857.1">
    <property type="nucleotide sequence ID" value="XM_002840811.1"/>
</dbReference>
<feature type="region of interest" description="Disordered" evidence="1">
    <location>
        <begin position="1"/>
        <end position="220"/>
    </location>
</feature>
<protein>
    <submittedName>
        <fullName evidence="2">(Perigord truffle) hypothetical protein</fullName>
    </submittedName>
</protein>
<evidence type="ECO:0000313" key="3">
    <source>
        <dbReference type="Proteomes" id="UP000006911"/>
    </source>
</evidence>
<dbReference type="AlphaFoldDB" id="D5GKK5"/>
<keyword evidence="3" id="KW-1185">Reference proteome</keyword>
<dbReference type="EMBL" id="FN430340">
    <property type="protein sequence ID" value="CAZ85048.1"/>
    <property type="molecule type" value="Genomic_DNA"/>
</dbReference>
<name>D5GKK5_TUBMM</name>
<gene>
    <name evidence="2" type="ORF">GSTUM_00009610001</name>
</gene>
<proteinExistence type="predicted"/>
<dbReference type="InParanoid" id="D5GKK5"/>
<dbReference type="GeneID" id="9184710"/>
<feature type="region of interest" description="Disordered" evidence="1">
    <location>
        <begin position="574"/>
        <end position="598"/>
    </location>
</feature>
<accession>D5GKK5</accession>
<evidence type="ECO:0000256" key="1">
    <source>
        <dbReference type="SAM" id="MobiDB-lite"/>
    </source>
</evidence>
<dbReference type="Proteomes" id="UP000006911">
    <property type="component" value="Unassembled WGS sequence"/>
</dbReference>
<feature type="region of interest" description="Disordered" evidence="1">
    <location>
        <begin position="623"/>
        <end position="702"/>
    </location>
</feature>
<organism evidence="2 3">
    <name type="scientific">Tuber melanosporum (strain Mel28)</name>
    <name type="common">Perigord black truffle</name>
    <dbReference type="NCBI Taxonomy" id="656061"/>
    <lineage>
        <taxon>Eukaryota</taxon>
        <taxon>Fungi</taxon>
        <taxon>Dikarya</taxon>
        <taxon>Ascomycota</taxon>
        <taxon>Pezizomycotina</taxon>
        <taxon>Pezizomycetes</taxon>
        <taxon>Pezizales</taxon>
        <taxon>Tuberaceae</taxon>
        <taxon>Tuber</taxon>
    </lineage>
</organism>
<feature type="compositionally biased region" description="Low complexity" evidence="1">
    <location>
        <begin position="172"/>
        <end position="214"/>
    </location>
</feature>
<feature type="compositionally biased region" description="Acidic residues" evidence="1">
    <location>
        <begin position="588"/>
        <end position="597"/>
    </location>
</feature>
<feature type="compositionally biased region" description="Low complexity" evidence="1">
    <location>
        <begin position="65"/>
        <end position="78"/>
    </location>
</feature>
<dbReference type="STRING" id="656061.D5GKK5"/>
<dbReference type="eggNOG" id="ENOG502SAW3">
    <property type="taxonomic scope" value="Eukaryota"/>
</dbReference>
<evidence type="ECO:0000313" key="2">
    <source>
        <dbReference type="EMBL" id="CAZ85048.1"/>
    </source>
</evidence>
<dbReference type="KEGG" id="tml:GSTUM_00009610001"/>
<feature type="compositionally biased region" description="Basic and acidic residues" evidence="1">
    <location>
        <begin position="112"/>
        <end position="133"/>
    </location>
</feature>
<reference evidence="2 3" key="1">
    <citation type="journal article" date="2010" name="Nature">
        <title>Perigord black truffle genome uncovers evolutionary origins and mechanisms of symbiosis.</title>
        <authorList>
            <person name="Martin F."/>
            <person name="Kohler A."/>
            <person name="Murat C."/>
            <person name="Balestrini R."/>
            <person name="Coutinho P.M."/>
            <person name="Jaillon O."/>
            <person name="Montanini B."/>
            <person name="Morin E."/>
            <person name="Noel B."/>
            <person name="Percudani R."/>
            <person name="Porcel B."/>
            <person name="Rubini A."/>
            <person name="Amicucci A."/>
            <person name="Amselem J."/>
            <person name="Anthouard V."/>
            <person name="Arcioni S."/>
            <person name="Artiguenave F."/>
            <person name="Aury J.M."/>
            <person name="Ballario P."/>
            <person name="Bolchi A."/>
            <person name="Brenna A."/>
            <person name="Brun A."/>
            <person name="Buee M."/>
            <person name="Cantarel B."/>
            <person name="Chevalier G."/>
            <person name="Couloux A."/>
            <person name="Da Silva C."/>
            <person name="Denoeud F."/>
            <person name="Duplessis S."/>
            <person name="Ghignone S."/>
            <person name="Hilselberger B."/>
            <person name="Iotti M."/>
            <person name="Marcais B."/>
            <person name="Mello A."/>
            <person name="Miranda M."/>
            <person name="Pacioni G."/>
            <person name="Quesneville H."/>
            <person name="Riccioni C."/>
            <person name="Ruotolo R."/>
            <person name="Splivallo R."/>
            <person name="Stocchi V."/>
            <person name="Tisserant E."/>
            <person name="Viscomi A.R."/>
            <person name="Zambonelli A."/>
            <person name="Zampieri E."/>
            <person name="Henrissat B."/>
            <person name="Lebrun M.H."/>
            <person name="Paolocci F."/>
            <person name="Bonfante P."/>
            <person name="Ottonello S."/>
            <person name="Wincker P."/>
        </authorList>
    </citation>
    <scope>NUCLEOTIDE SEQUENCE [LARGE SCALE GENOMIC DNA]</scope>
    <source>
        <strain evidence="2 3">Mel28</strain>
    </source>
</reference>